<organism evidence="3 4">
    <name type="scientific">Lactuca virosa</name>
    <dbReference type="NCBI Taxonomy" id="75947"/>
    <lineage>
        <taxon>Eukaryota</taxon>
        <taxon>Viridiplantae</taxon>
        <taxon>Streptophyta</taxon>
        <taxon>Embryophyta</taxon>
        <taxon>Tracheophyta</taxon>
        <taxon>Spermatophyta</taxon>
        <taxon>Magnoliopsida</taxon>
        <taxon>eudicotyledons</taxon>
        <taxon>Gunneridae</taxon>
        <taxon>Pentapetalae</taxon>
        <taxon>asterids</taxon>
        <taxon>campanulids</taxon>
        <taxon>Asterales</taxon>
        <taxon>Asteraceae</taxon>
        <taxon>Cichorioideae</taxon>
        <taxon>Cichorieae</taxon>
        <taxon>Lactucinae</taxon>
        <taxon>Lactuca</taxon>
    </lineage>
</organism>
<proteinExistence type="predicted"/>
<comment type="caution">
    <text evidence="3">The sequence shown here is derived from an EMBL/GenBank/DDBJ whole genome shotgun (WGS) entry which is preliminary data.</text>
</comment>
<reference evidence="3 4" key="1">
    <citation type="submission" date="2022-01" db="EMBL/GenBank/DDBJ databases">
        <authorList>
            <person name="Xiong W."/>
            <person name="Schranz E."/>
        </authorList>
    </citation>
    <scope>NUCLEOTIDE SEQUENCE [LARGE SCALE GENOMIC DNA]</scope>
</reference>
<dbReference type="SUPFAM" id="SSF52833">
    <property type="entry name" value="Thioredoxin-like"/>
    <property type="match status" value="1"/>
</dbReference>
<dbReference type="Pfam" id="PF00085">
    <property type="entry name" value="Thioredoxin"/>
    <property type="match status" value="1"/>
</dbReference>
<evidence type="ECO:0000313" key="3">
    <source>
        <dbReference type="EMBL" id="CAH1448357.1"/>
    </source>
</evidence>
<dbReference type="EMBL" id="CAKMRJ010005634">
    <property type="protein sequence ID" value="CAH1448357.1"/>
    <property type="molecule type" value="Genomic_DNA"/>
</dbReference>
<feature type="chain" id="PRO_5043594446" description="Thioredoxin domain-containing protein" evidence="1">
    <location>
        <begin position="17"/>
        <end position="148"/>
    </location>
</feature>
<name>A0AAU9PDI9_9ASTR</name>
<dbReference type="PANTHER" id="PTHR10438">
    <property type="entry name" value="THIOREDOXIN"/>
    <property type="match status" value="1"/>
</dbReference>
<feature type="signal peptide" evidence="1">
    <location>
        <begin position="1"/>
        <end position="16"/>
    </location>
</feature>
<protein>
    <recommendedName>
        <fullName evidence="2">Thioredoxin domain-containing protein</fullName>
    </recommendedName>
</protein>
<accession>A0AAU9PDI9</accession>
<evidence type="ECO:0000259" key="2">
    <source>
        <dbReference type="PROSITE" id="PS51352"/>
    </source>
</evidence>
<dbReference type="InterPro" id="IPR050620">
    <property type="entry name" value="Thioredoxin_H-type-like"/>
</dbReference>
<dbReference type="Gene3D" id="3.40.30.10">
    <property type="entry name" value="Glutaredoxin"/>
    <property type="match status" value="1"/>
</dbReference>
<sequence length="148" mass="16595">MFIHTLFIVLNQIASGIFVNEEEMEGDLETPKPEVVKVDSIESWDSLLQQSKSDGTPIVAHFAASWCIPSVAMNYFFEELASDFHDITFLIVDVDDLKDIASKYEVKAMPTFLLIKEGEVVGKLVGANPDEIKKRIETLLQSNTPYVV</sequence>
<dbReference type="AlphaFoldDB" id="A0AAU9PDI9"/>
<evidence type="ECO:0000256" key="1">
    <source>
        <dbReference type="SAM" id="SignalP"/>
    </source>
</evidence>
<dbReference type="PANTHER" id="PTHR10438:SF242">
    <property type="entry name" value="THIOREDOXIN-LIKE PROTEIN CXXS1"/>
    <property type="match status" value="1"/>
</dbReference>
<evidence type="ECO:0000313" key="4">
    <source>
        <dbReference type="Proteomes" id="UP001157418"/>
    </source>
</evidence>
<dbReference type="InterPro" id="IPR013766">
    <property type="entry name" value="Thioredoxin_domain"/>
</dbReference>
<dbReference type="PROSITE" id="PS51352">
    <property type="entry name" value="THIOREDOXIN_2"/>
    <property type="match status" value="1"/>
</dbReference>
<dbReference type="Proteomes" id="UP001157418">
    <property type="component" value="Unassembled WGS sequence"/>
</dbReference>
<feature type="domain" description="Thioredoxin" evidence="2">
    <location>
        <begin position="8"/>
        <end position="141"/>
    </location>
</feature>
<dbReference type="InterPro" id="IPR036249">
    <property type="entry name" value="Thioredoxin-like_sf"/>
</dbReference>
<dbReference type="CDD" id="cd02947">
    <property type="entry name" value="TRX_family"/>
    <property type="match status" value="1"/>
</dbReference>
<keyword evidence="1" id="KW-0732">Signal</keyword>
<keyword evidence="4" id="KW-1185">Reference proteome</keyword>
<gene>
    <name evidence="3" type="ORF">LVIROSA_LOCUS33911</name>
</gene>